<dbReference type="STRING" id="1121442.SAMN02745702_00019"/>
<dbReference type="OrthoDB" id="9793828at2"/>
<dbReference type="GO" id="GO:0005886">
    <property type="term" value="C:plasma membrane"/>
    <property type="evidence" value="ECO:0007669"/>
    <property type="project" value="TreeGrafter"/>
</dbReference>
<feature type="transmembrane region" description="Helical" evidence="6">
    <location>
        <begin position="167"/>
        <end position="187"/>
    </location>
</feature>
<protein>
    <recommendedName>
        <fullName evidence="9">Modulator of FtsH protease</fullName>
    </recommendedName>
</protein>
<comment type="similarity">
    <text evidence="2 6">Belongs to the BI1 family.</text>
</comment>
<keyword evidence="5 6" id="KW-0472">Membrane</keyword>
<accession>A0A1T4VCR6</accession>
<sequence length="236" mass="25408">MNRFETIGRTSSRSVESVNAFMRGVYNWMTAGLLVTAASAFFTASSPAMLNFLFGSSLMGYAVIFAPFILVIALSAGISRMSGTTATAMFLVYSGLMGLSLSSILLAYTQESIFMTFVICAGMFGAMSVYGMTTKKDLTSMGSFLFMGLIGIIIASIANIFMASSALAWGISILGVIIFTGLTAYDTQRLRYMGESAPMGDENALRRGTILGALTLYLDFINLFLMLLRLFGSSRD</sequence>
<evidence type="ECO:0008006" key="9">
    <source>
        <dbReference type="Google" id="ProtNLM"/>
    </source>
</evidence>
<evidence type="ECO:0000256" key="4">
    <source>
        <dbReference type="ARBA" id="ARBA00022989"/>
    </source>
</evidence>
<dbReference type="PANTHER" id="PTHR23291:SF50">
    <property type="entry name" value="PROTEIN LIFEGUARD 4"/>
    <property type="match status" value="1"/>
</dbReference>
<proteinExistence type="inferred from homology"/>
<dbReference type="Pfam" id="PF01027">
    <property type="entry name" value="Bax1-I"/>
    <property type="match status" value="1"/>
</dbReference>
<dbReference type="Proteomes" id="UP000189733">
    <property type="component" value="Unassembled WGS sequence"/>
</dbReference>
<keyword evidence="4 6" id="KW-1133">Transmembrane helix</keyword>
<dbReference type="EMBL" id="FUYA01000001">
    <property type="protein sequence ID" value="SKA62755.1"/>
    <property type="molecule type" value="Genomic_DNA"/>
</dbReference>
<feature type="transmembrane region" description="Helical" evidence="6">
    <location>
        <begin position="86"/>
        <end position="107"/>
    </location>
</feature>
<gene>
    <name evidence="7" type="ORF">SAMN02745702_00019</name>
</gene>
<feature type="transmembrane region" description="Helical" evidence="6">
    <location>
        <begin position="208"/>
        <end position="231"/>
    </location>
</feature>
<organism evidence="7 8">
    <name type="scientific">Desulfobaculum bizertense DSM 18034</name>
    <dbReference type="NCBI Taxonomy" id="1121442"/>
    <lineage>
        <taxon>Bacteria</taxon>
        <taxon>Pseudomonadati</taxon>
        <taxon>Thermodesulfobacteriota</taxon>
        <taxon>Desulfovibrionia</taxon>
        <taxon>Desulfovibrionales</taxon>
        <taxon>Desulfovibrionaceae</taxon>
        <taxon>Desulfobaculum</taxon>
    </lineage>
</organism>
<evidence type="ECO:0000313" key="8">
    <source>
        <dbReference type="Proteomes" id="UP000189733"/>
    </source>
</evidence>
<comment type="subcellular location">
    <subcellularLocation>
        <location evidence="1">Membrane</location>
        <topology evidence="1">Multi-pass membrane protein</topology>
    </subcellularLocation>
</comment>
<keyword evidence="8" id="KW-1185">Reference proteome</keyword>
<dbReference type="CDD" id="cd10432">
    <property type="entry name" value="BI-1-like_bacterial"/>
    <property type="match status" value="1"/>
</dbReference>
<keyword evidence="3 6" id="KW-0812">Transmembrane</keyword>
<evidence type="ECO:0000256" key="5">
    <source>
        <dbReference type="ARBA" id="ARBA00023136"/>
    </source>
</evidence>
<name>A0A1T4VCR6_9BACT</name>
<evidence type="ECO:0000256" key="1">
    <source>
        <dbReference type="ARBA" id="ARBA00004141"/>
    </source>
</evidence>
<feature type="transmembrane region" description="Helical" evidence="6">
    <location>
        <begin position="48"/>
        <end position="74"/>
    </location>
</feature>
<evidence type="ECO:0000313" key="7">
    <source>
        <dbReference type="EMBL" id="SKA62755.1"/>
    </source>
</evidence>
<evidence type="ECO:0000256" key="6">
    <source>
        <dbReference type="RuleBase" id="RU004379"/>
    </source>
</evidence>
<dbReference type="RefSeq" id="WP_078683356.1">
    <property type="nucleotide sequence ID" value="NZ_FUYA01000001.1"/>
</dbReference>
<dbReference type="PANTHER" id="PTHR23291">
    <property type="entry name" value="BAX INHIBITOR-RELATED"/>
    <property type="match status" value="1"/>
</dbReference>
<feature type="transmembrane region" description="Helical" evidence="6">
    <location>
        <begin position="144"/>
        <end position="161"/>
    </location>
</feature>
<dbReference type="InterPro" id="IPR006214">
    <property type="entry name" value="Bax_inhibitor_1-related"/>
</dbReference>
<dbReference type="AlphaFoldDB" id="A0A1T4VCR6"/>
<reference evidence="7 8" key="1">
    <citation type="submission" date="2017-02" db="EMBL/GenBank/DDBJ databases">
        <authorList>
            <person name="Peterson S.W."/>
        </authorList>
    </citation>
    <scope>NUCLEOTIDE SEQUENCE [LARGE SCALE GENOMIC DNA]</scope>
    <source>
        <strain evidence="7 8">DSM 18034</strain>
    </source>
</reference>
<feature type="transmembrane region" description="Helical" evidence="6">
    <location>
        <begin position="20"/>
        <end position="42"/>
    </location>
</feature>
<evidence type="ECO:0000256" key="2">
    <source>
        <dbReference type="ARBA" id="ARBA00010350"/>
    </source>
</evidence>
<evidence type="ECO:0000256" key="3">
    <source>
        <dbReference type="ARBA" id="ARBA00022692"/>
    </source>
</evidence>
<feature type="transmembrane region" description="Helical" evidence="6">
    <location>
        <begin position="113"/>
        <end position="132"/>
    </location>
</feature>